<comment type="similarity">
    <text evidence="2">Belongs to the zinc-containing alcohol dehydrogenase family.</text>
</comment>
<proteinExistence type="inferred from homology"/>
<evidence type="ECO:0000256" key="1">
    <source>
        <dbReference type="ARBA" id="ARBA00001947"/>
    </source>
</evidence>
<dbReference type="GO" id="GO:0003939">
    <property type="term" value="F:L-iditol 2-dehydrogenase (NAD+) activity"/>
    <property type="evidence" value="ECO:0007669"/>
    <property type="project" value="TreeGrafter"/>
</dbReference>
<dbReference type="PANTHER" id="PTHR43161:SF12">
    <property type="entry name" value="L-ARABINITOL 4-DEHYDROGENASE"/>
    <property type="match status" value="1"/>
</dbReference>
<reference evidence="8" key="1">
    <citation type="submission" date="2015-05" db="EMBL/GenBank/DDBJ databases">
        <authorList>
            <person name="Fogelqvist Johan"/>
        </authorList>
    </citation>
    <scope>NUCLEOTIDE SEQUENCE [LARGE SCALE GENOMIC DNA]</scope>
</reference>
<evidence type="ECO:0000256" key="3">
    <source>
        <dbReference type="ARBA" id="ARBA00022723"/>
    </source>
</evidence>
<evidence type="ECO:0000259" key="6">
    <source>
        <dbReference type="Pfam" id="PF08240"/>
    </source>
</evidence>
<dbReference type="Gene3D" id="3.90.180.10">
    <property type="entry name" value="Medium-chain alcohol dehydrogenases, catalytic domain"/>
    <property type="match status" value="1"/>
</dbReference>
<keyword evidence="4" id="KW-0862">Zinc</keyword>
<protein>
    <recommendedName>
        <fullName evidence="6">Alcohol dehydrogenase-like N-terminal domain-containing protein</fullName>
    </recommendedName>
</protein>
<dbReference type="InterPro" id="IPR011032">
    <property type="entry name" value="GroES-like_sf"/>
</dbReference>
<feature type="non-terminal residue" evidence="7">
    <location>
        <position position="129"/>
    </location>
</feature>
<evidence type="ECO:0000313" key="7">
    <source>
        <dbReference type="EMBL" id="CRK45518.1"/>
    </source>
</evidence>
<dbReference type="Gene3D" id="3.40.50.720">
    <property type="entry name" value="NAD(P)-binding Rossmann-like Domain"/>
    <property type="match status" value="1"/>
</dbReference>
<comment type="cofactor">
    <cofactor evidence="1">
        <name>Zn(2+)</name>
        <dbReference type="ChEBI" id="CHEBI:29105"/>
    </cofactor>
</comment>
<dbReference type="EMBL" id="CVQI01034874">
    <property type="protein sequence ID" value="CRK45518.1"/>
    <property type="molecule type" value="Genomic_DNA"/>
</dbReference>
<evidence type="ECO:0000256" key="5">
    <source>
        <dbReference type="ARBA" id="ARBA00023002"/>
    </source>
</evidence>
<sequence length="129" mass="13733">MIVEADHILGHESAGDVIAVHPSVEHLKVGDRVAIEPNVICNACEPCLTGRYNGCEKVEFLSTPPVPGLLRRYVNHPAVWCHKIGDMSYENGAMLEPLSVALAGMQRAGVRLGDPVLICGAGPIGLITL</sequence>
<dbReference type="PANTHER" id="PTHR43161">
    <property type="entry name" value="SORBITOL DEHYDROGENASE"/>
    <property type="match status" value="1"/>
</dbReference>
<name>A0A0G4NGG8_VERLO</name>
<keyword evidence="5" id="KW-0560">Oxidoreductase</keyword>
<keyword evidence="3" id="KW-0479">Metal-binding</keyword>
<dbReference type="InterPro" id="IPR013154">
    <property type="entry name" value="ADH-like_N"/>
</dbReference>
<dbReference type="GO" id="GO:0006062">
    <property type="term" value="P:sorbitol catabolic process"/>
    <property type="evidence" value="ECO:0007669"/>
    <property type="project" value="TreeGrafter"/>
</dbReference>
<dbReference type="AlphaFoldDB" id="A0A0G4NGG8"/>
<evidence type="ECO:0000313" key="8">
    <source>
        <dbReference type="Proteomes" id="UP000045706"/>
    </source>
</evidence>
<accession>A0A0G4NGG8</accession>
<gene>
    <name evidence="7" type="ORF">BN1723_019756</name>
</gene>
<dbReference type="Proteomes" id="UP000045706">
    <property type="component" value="Unassembled WGS sequence"/>
</dbReference>
<dbReference type="Pfam" id="PF08240">
    <property type="entry name" value="ADH_N"/>
    <property type="match status" value="1"/>
</dbReference>
<dbReference type="GO" id="GO:0046872">
    <property type="term" value="F:metal ion binding"/>
    <property type="evidence" value="ECO:0007669"/>
    <property type="project" value="UniProtKB-KW"/>
</dbReference>
<evidence type="ECO:0000256" key="2">
    <source>
        <dbReference type="ARBA" id="ARBA00008072"/>
    </source>
</evidence>
<evidence type="ECO:0000256" key="4">
    <source>
        <dbReference type="ARBA" id="ARBA00022833"/>
    </source>
</evidence>
<dbReference type="SUPFAM" id="SSF50129">
    <property type="entry name" value="GroES-like"/>
    <property type="match status" value="1"/>
</dbReference>
<feature type="domain" description="Alcohol dehydrogenase-like N-terminal" evidence="6">
    <location>
        <begin position="3"/>
        <end position="85"/>
    </location>
</feature>
<organism evidence="7 8">
    <name type="scientific">Verticillium longisporum</name>
    <name type="common">Verticillium dahliae var. longisporum</name>
    <dbReference type="NCBI Taxonomy" id="100787"/>
    <lineage>
        <taxon>Eukaryota</taxon>
        <taxon>Fungi</taxon>
        <taxon>Dikarya</taxon>
        <taxon>Ascomycota</taxon>
        <taxon>Pezizomycotina</taxon>
        <taxon>Sordariomycetes</taxon>
        <taxon>Hypocreomycetidae</taxon>
        <taxon>Glomerellales</taxon>
        <taxon>Plectosphaerellaceae</taxon>
        <taxon>Verticillium</taxon>
    </lineage>
</organism>